<dbReference type="OrthoDB" id="117171at2157"/>
<dbReference type="RefSeq" id="WP_091690023.1">
    <property type="nucleotide sequence ID" value="NZ_CAAGSJ010000002.1"/>
</dbReference>
<protein>
    <submittedName>
        <fullName evidence="1">Uncharacterized protein</fullName>
    </submittedName>
</protein>
<name>A0A1I0AAZ6_9EURY</name>
<organism evidence="1 2">
    <name type="scientific">Methanococcoides vulcani</name>
    <dbReference type="NCBI Taxonomy" id="1353158"/>
    <lineage>
        <taxon>Archaea</taxon>
        <taxon>Methanobacteriati</taxon>
        <taxon>Methanobacteriota</taxon>
        <taxon>Stenosarchaea group</taxon>
        <taxon>Methanomicrobia</taxon>
        <taxon>Methanosarcinales</taxon>
        <taxon>Methanosarcinaceae</taxon>
        <taxon>Methanococcoides</taxon>
    </lineage>
</organism>
<proteinExistence type="predicted"/>
<keyword evidence="2" id="KW-1185">Reference proteome</keyword>
<accession>A0A1I0AAZ6</accession>
<sequence>MSALASCLFAYDSKSDVLIGTSRFQFNESFNKSTDVYFSLMYKKLVNGLQSSSLYFYHDVLWCKGIIDEDTNEITEFEVSKRPKYGTRKYKNEYDSNVSNNLSNGNFQTMPKIVSIPITDISPASVISEKTIKFEKDNYQLNNFNPKLIIYESINERKYNFENLIRLINRSCEMDTKLVLHFSWPYLKGLASFLDKIKDNNEINIIHLGKQFCLESRNRFEKPPSSIVNLSLEGDLWDLYYPENTSLLYSIILPPLNTSSNYISKDDIIQWDWPLDVQLKNIRDHLNTEKIEKKERNLISFPPMLNSFLLPSEIKTSCIKNGSWMTLPIDQIFSTTMKEKNHSVSTFCGLCSELNNSRDIGYEFRNLFSTSAISKRTLFQSYIVETLNKGLEINNPKTDVNDSNKSILVANLYPYLATQSSFIDSILYLVKSMKNLLNAQNIPKLMYKNSELYLIFGDKSKVLIYQQGLFQRSSTKKLKKMFASSSIIRLETYYENNEFKVIISTKNSVRYLRYNEDVKRACRDTFDSFVLYNLTVQKNGSFYEKTVLNIDFDQKFNKFQNSLKLNVELQYRDRDARSKSLHELDILYCKLSKMLTLPIGLIQNTELLIPGPLPFHTVSDNDILISQGYDSLLLPFKKVTFFGYPGANFKQLLYQISLYDALLSEKRTIISDKDLSFSVNNTSESKRFQLPSTQNSFVDNANEINDDSPIDTLIRDEILSSFGNNDLEKDEIRTIQDLWTELKWKSNTEGIQNSVESHACKEQIEFLVKYDTDETGTISFPINTLIRKKVSDDYILLPVDELVEGDLIFYIQGVERESIENYLLKTLMSEDEMALEAILEPLVNLKTFYDVLNSLDYRKKYDETKMKRLYWLSLQQKENLFNLVGFLLDKKCLSEEEFNNLFFNSIWNEIGPEKVLDIFSEGNNKITKKKLYSLAMELGLVSYKEASFKVLCSARINEQKHYSFHNVNNLLVIGKLIGNSDVIENYQFINKKGSLIGRFLRMFGFSLRRVASGNSRLSDPIDDAISEKLKKCLIIKRNS</sequence>
<dbReference type="Proteomes" id="UP000243338">
    <property type="component" value="Unassembled WGS sequence"/>
</dbReference>
<evidence type="ECO:0000313" key="1">
    <source>
        <dbReference type="EMBL" id="SES91203.1"/>
    </source>
</evidence>
<evidence type="ECO:0000313" key="2">
    <source>
        <dbReference type="Proteomes" id="UP000243338"/>
    </source>
</evidence>
<dbReference type="EMBL" id="FOHQ01000004">
    <property type="protein sequence ID" value="SES91203.1"/>
    <property type="molecule type" value="Genomic_DNA"/>
</dbReference>
<reference evidence="2" key="1">
    <citation type="submission" date="2016-10" db="EMBL/GenBank/DDBJ databases">
        <authorList>
            <person name="Varghese N."/>
            <person name="Submissions S."/>
        </authorList>
    </citation>
    <scope>NUCLEOTIDE SEQUENCE [LARGE SCALE GENOMIC DNA]</scope>
    <source>
        <strain evidence="2">SLH 33</strain>
    </source>
</reference>
<dbReference type="STRING" id="1353158.SAMN04488587_1532"/>
<gene>
    <name evidence="1" type="ORF">SAMN04488587_1532</name>
</gene>
<dbReference type="AlphaFoldDB" id="A0A1I0AAZ6"/>